<keyword evidence="6" id="KW-0464">Manganese</keyword>
<name>A0A7J6KW20_PEROL</name>
<dbReference type="GO" id="GO:0016818">
    <property type="term" value="F:hydrolase activity, acting on acid anhydrides, in phosphorus-containing anhydrides"/>
    <property type="evidence" value="ECO:0007669"/>
    <property type="project" value="InterPro"/>
</dbReference>
<proteinExistence type="predicted"/>
<sequence>FIFEWLPIFTEMSRPRWSQSASILLFLGDKICMVRRSGSSRFMPHALVFPGGKLEEDDEKWAREYLAGRTNRCCCSRCNPGDVTDLAFRRCALRELKEETSIDLDVSEAVSRMVYLCQFQTPDYEAAKTKKGGFITRFYVYALESDSRTAQSVRAAAISDGRETTQLVWRSPSQILKEYEAGGGIMLLPPPQWHTLTMLQNAASLGPEAIAARARRLSRSYFRYPIKPRPIPGISTPSRIILAYPGDCQHDIYKPMDLKWKFRFTYHTGKPSKDWRPNSVEISPELAAMLESEDVPEFCGLHCNPHRRAYTSLVVDRRFCE</sequence>
<dbReference type="PANTHER" id="PTHR12318">
    <property type="entry name" value="TESTOSTERONE-REGULATED PROTEIN RP2"/>
    <property type="match status" value="1"/>
</dbReference>
<organism evidence="8 9">
    <name type="scientific">Perkinsus olseni</name>
    <name type="common">Perkinsus atlanticus</name>
    <dbReference type="NCBI Taxonomy" id="32597"/>
    <lineage>
        <taxon>Eukaryota</taxon>
        <taxon>Sar</taxon>
        <taxon>Alveolata</taxon>
        <taxon>Perkinsozoa</taxon>
        <taxon>Perkinsea</taxon>
        <taxon>Perkinsida</taxon>
        <taxon>Perkinsidae</taxon>
        <taxon>Perkinsus</taxon>
    </lineage>
</organism>
<evidence type="ECO:0000313" key="8">
    <source>
        <dbReference type="EMBL" id="KAF4651535.1"/>
    </source>
</evidence>
<evidence type="ECO:0000313" key="9">
    <source>
        <dbReference type="Proteomes" id="UP000570595"/>
    </source>
</evidence>
<keyword evidence="5" id="KW-0460">Magnesium</keyword>
<comment type="cofactor">
    <cofactor evidence="1">
        <name>Mn(2+)</name>
        <dbReference type="ChEBI" id="CHEBI:29035"/>
    </cofactor>
</comment>
<dbReference type="GO" id="GO:0005739">
    <property type="term" value="C:mitochondrion"/>
    <property type="evidence" value="ECO:0007669"/>
    <property type="project" value="TreeGrafter"/>
</dbReference>
<dbReference type="Proteomes" id="UP000570595">
    <property type="component" value="Unassembled WGS sequence"/>
</dbReference>
<keyword evidence="4" id="KW-0378">Hydrolase</keyword>
<dbReference type="Gene3D" id="3.90.79.10">
    <property type="entry name" value="Nucleoside Triphosphate Pyrophosphohydrolase"/>
    <property type="match status" value="2"/>
</dbReference>
<dbReference type="InterPro" id="IPR015797">
    <property type="entry name" value="NUDIX_hydrolase-like_dom_sf"/>
</dbReference>
<evidence type="ECO:0000256" key="5">
    <source>
        <dbReference type="ARBA" id="ARBA00022842"/>
    </source>
</evidence>
<dbReference type="PANTHER" id="PTHR12318:SF0">
    <property type="entry name" value="ACYL-COENZYME A DIPHOSPHATASE NUDT19"/>
    <property type="match status" value="1"/>
</dbReference>
<keyword evidence="3" id="KW-0479">Metal-binding</keyword>
<dbReference type="InterPro" id="IPR000086">
    <property type="entry name" value="NUDIX_hydrolase_dom"/>
</dbReference>
<feature type="domain" description="Nudix hydrolase" evidence="7">
    <location>
        <begin position="16"/>
        <end position="200"/>
    </location>
</feature>
<comment type="cofactor">
    <cofactor evidence="2">
        <name>Mg(2+)</name>
        <dbReference type="ChEBI" id="CHEBI:18420"/>
    </cofactor>
</comment>
<comment type="caution">
    <text evidence="8">The sequence shown here is derived from an EMBL/GenBank/DDBJ whole genome shotgun (WGS) entry which is preliminary data.</text>
</comment>
<evidence type="ECO:0000256" key="4">
    <source>
        <dbReference type="ARBA" id="ARBA00022801"/>
    </source>
</evidence>
<dbReference type="EMBL" id="JABAHT010000838">
    <property type="protein sequence ID" value="KAF4651535.1"/>
    <property type="molecule type" value="Genomic_DNA"/>
</dbReference>
<dbReference type="GO" id="GO:0046872">
    <property type="term" value="F:metal ion binding"/>
    <property type="evidence" value="ECO:0007669"/>
    <property type="project" value="UniProtKB-KW"/>
</dbReference>
<dbReference type="PROSITE" id="PS51462">
    <property type="entry name" value="NUDIX"/>
    <property type="match status" value="1"/>
</dbReference>
<dbReference type="AlphaFoldDB" id="A0A7J6KW20"/>
<accession>A0A7J6KW20</accession>
<dbReference type="OrthoDB" id="1695362at2759"/>
<protein>
    <submittedName>
        <fullName evidence="8">Nucleoside diphosphate-linked moiety X motif 19, mitochondrial</fullName>
    </submittedName>
</protein>
<dbReference type="SUPFAM" id="SSF55811">
    <property type="entry name" value="Nudix"/>
    <property type="match status" value="1"/>
</dbReference>
<evidence type="ECO:0000256" key="1">
    <source>
        <dbReference type="ARBA" id="ARBA00001936"/>
    </source>
</evidence>
<dbReference type="InterPro" id="IPR039121">
    <property type="entry name" value="NUDT19"/>
</dbReference>
<evidence type="ECO:0000256" key="2">
    <source>
        <dbReference type="ARBA" id="ARBA00001946"/>
    </source>
</evidence>
<evidence type="ECO:0000256" key="3">
    <source>
        <dbReference type="ARBA" id="ARBA00022723"/>
    </source>
</evidence>
<reference evidence="8 9" key="1">
    <citation type="submission" date="2020-04" db="EMBL/GenBank/DDBJ databases">
        <title>Perkinsus olseni comparative genomics.</title>
        <authorList>
            <person name="Bogema D.R."/>
        </authorList>
    </citation>
    <scope>NUCLEOTIDE SEQUENCE [LARGE SCALE GENOMIC DNA]</scope>
    <source>
        <strain evidence="8">ATCC PRA-179</strain>
    </source>
</reference>
<evidence type="ECO:0000256" key="6">
    <source>
        <dbReference type="ARBA" id="ARBA00023211"/>
    </source>
</evidence>
<evidence type="ECO:0000259" key="7">
    <source>
        <dbReference type="PROSITE" id="PS51462"/>
    </source>
</evidence>
<gene>
    <name evidence="8" type="primary">NUDT19</name>
    <name evidence="8" type="ORF">FOZ61_010377</name>
</gene>
<feature type="non-terminal residue" evidence="8">
    <location>
        <position position="1"/>
    </location>
</feature>